<feature type="region of interest" description="Disordered" evidence="4">
    <location>
        <begin position="352"/>
        <end position="378"/>
    </location>
</feature>
<dbReference type="PANTHER" id="PTHR22939">
    <property type="entry name" value="SERINE PROTEASE FAMILY S1C HTRA-RELATED"/>
    <property type="match status" value="1"/>
</dbReference>
<dbReference type="InterPro" id="IPR036034">
    <property type="entry name" value="PDZ_sf"/>
</dbReference>
<dbReference type="AlphaFoldDB" id="A0ABD3JXV6"/>
<feature type="domain" description="PDZ" evidence="5">
    <location>
        <begin position="278"/>
        <end position="327"/>
    </location>
</feature>
<protein>
    <recommendedName>
        <fullName evidence="5">PDZ domain-containing protein</fullName>
    </recommendedName>
</protein>
<dbReference type="EMBL" id="JBJKBG010000008">
    <property type="protein sequence ID" value="KAL3728295.1"/>
    <property type="molecule type" value="Genomic_DNA"/>
</dbReference>
<dbReference type="SUPFAM" id="SSF50156">
    <property type="entry name" value="PDZ domain-like"/>
    <property type="match status" value="1"/>
</dbReference>
<dbReference type="SMART" id="SM00228">
    <property type="entry name" value="PDZ"/>
    <property type="match status" value="1"/>
</dbReference>
<dbReference type="Gene3D" id="2.40.10.120">
    <property type="match status" value="1"/>
</dbReference>
<dbReference type="GO" id="GO:0006508">
    <property type="term" value="P:proteolysis"/>
    <property type="evidence" value="ECO:0007669"/>
    <property type="project" value="UniProtKB-KW"/>
</dbReference>
<dbReference type="SUPFAM" id="SSF50494">
    <property type="entry name" value="Trypsin-like serine proteases"/>
    <property type="match status" value="1"/>
</dbReference>
<dbReference type="Gene3D" id="2.30.42.10">
    <property type="match status" value="1"/>
</dbReference>
<dbReference type="PRINTS" id="PR00834">
    <property type="entry name" value="PROTEASES2C"/>
</dbReference>
<proteinExistence type="inferred from homology"/>
<dbReference type="PROSITE" id="PS50106">
    <property type="entry name" value="PDZ"/>
    <property type="match status" value="1"/>
</dbReference>
<keyword evidence="2" id="KW-0645">Protease</keyword>
<dbReference type="InterPro" id="IPR009003">
    <property type="entry name" value="Peptidase_S1_PA"/>
</dbReference>
<dbReference type="GO" id="GO:0008236">
    <property type="term" value="F:serine-type peptidase activity"/>
    <property type="evidence" value="ECO:0007669"/>
    <property type="project" value="UniProtKB-KW"/>
</dbReference>
<evidence type="ECO:0000256" key="1">
    <source>
        <dbReference type="ARBA" id="ARBA00010541"/>
    </source>
</evidence>
<dbReference type="PANTHER" id="PTHR22939:SF125">
    <property type="entry name" value="PROTEASE DO-LIKE 14-RELATED"/>
    <property type="match status" value="1"/>
</dbReference>
<dbReference type="Pfam" id="PF13180">
    <property type="entry name" value="PDZ_2"/>
    <property type="match status" value="1"/>
</dbReference>
<evidence type="ECO:0000256" key="2">
    <source>
        <dbReference type="ARBA" id="ARBA00022670"/>
    </source>
</evidence>
<keyword evidence="3" id="KW-0378">Hydrolase</keyword>
<reference evidence="6 7" key="1">
    <citation type="submission" date="2024-11" db="EMBL/GenBank/DDBJ databases">
        <title>Chromosome-level genome assembly of Eucalyptus globulus Labill. provides insights into its genome evolution.</title>
        <authorList>
            <person name="Li X."/>
        </authorList>
    </citation>
    <scope>NUCLEOTIDE SEQUENCE [LARGE SCALE GENOMIC DNA]</scope>
    <source>
        <strain evidence="6">CL2024</strain>
        <tissue evidence="6">Fresh tender leaves</tissue>
    </source>
</reference>
<comment type="caution">
    <text evidence="6">The sequence shown here is derived from an EMBL/GenBank/DDBJ whole genome shotgun (WGS) entry which is preliminary data.</text>
</comment>
<evidence type="ECO:0000313" key="7">
    <source>
        <dbReference type="Proteomes" id="UP001634007"/>
    </source>
</evidence>
<evidence type="ECO:0000259" key="5">
    <source>
        <dbReference type="PROSITE" id="PS50106"/>
    </source>
</evidence>
<evidence type="ECO:0000256" key="3">
    <source>
        <dbReference type="ARBA" id="ARBA00022801"/>
    </source>
</evidence>
<name>A0ABD3JXV6_EUCGL</name>
<sequence>MAEITGPFSNLLRVHKQHTLSFPAVLSSQSEMRFVPWKLHLPTLSANPCYETQESSKVYHEGLGRDTIADVAKEAASAVVTIHVFDQESEGMCSGIIIREDGLILTCAHEISQGGQIFVYLRDGERYKSRLVVAYLDLDIALLKISSPTRNEFSKAKIGSASKLRPGHLVIAIGCPLSLTYTVTLGIISSECRPSSKLHEKGVERDFMQLDCSIAQGNSGGPLFNIDKELVGINVFCSKTAPGMSFAIPIDNILELLGPKRERNAVQPESGWIIYDFYGMMINQKDPSFPDQQGVRVLKVRGGSSAERAGIKQGDWILKFNGMPIHGDIREIMHVLKEKYGQMISVTLKGQEGAATRVDPDPENHHAPRISNLPRSKM</sequence>
<dbReference type="InterPro" id="IPR001478">
    <property type="entry name" value="PDZ"/>
</dbReference>
<evidence type="ECO:0000313" key="6">
    <source>
        <dbReference type="EMBL" id="KAL3728295.1"/>
    </source>
</evidence>
<accession>A0ABD3JXV6</accession>
<keyword evidence="7" id="KW-1185">Reference proteome</keyword>
<evidence type="ECO:0000256" key="4">
    <source>
        <dbReference type="SAM" id="MobiDB-lite"/>
    </source>
</evidence>
<dbReference type="Pfam" id="PF13365">
    <property type="entry name" value="Trypsin_2"/>
    <property type="match status" value="1"/>
</dbReference>
<dbReference type="Proteomes" id="UP001634007">
    <property type="component" value="Unassembled WGS sequence"/>
</dbReference>
<dbReference type="InterPro" id="IPR001940">
    <property type="entry name" value="Peptidase_S1C"/>
</dbReference>
<organism evidence="6 7">
    <name type="scientific">Eucalyptus globulus</name>
    <name type="common">Tasmanian blue gum</name>
    <dbReference type="NCBI Taxonomy" id="34317"/>
    <lineage>
        <taxon>Eukaryota</taxon>
        <taxon>Viridiplantae</taxon>
        <taxon>Streptophyta</taxon>
        <taxon>Embryophyta</taxon>
        <taxon>Tracheophyta</taxon>
        <taxon>Spermatophyta</taxon>
        <taxon>Magnoliopsida</taxon>
        <taxon>eudicotyledons</taxon>
        <taxon>Gunneridae</taxon>
        <taxon>Pentapetalae</taxon>
        <taxon>rosids</taxon>
        <taxon>malvids</taxon>
        <taxon>Myrtales</taxon>
        <taxon>Myrtaceae</taxon>
        <taxon>Myrtoideae</taxon>
        <taxon>Eucalypteae</taxon>
        <taxon>Eucalyptus</taxon>
    </lineage>
</organism>
<comment type="similarity">
    <text evidence="1">Belongs to the peptidase S1C family.</text>
</comment>
<gene>
    <name evidence="6" type="ORF">ACJRO7_032964</name>
</gene>